<reference evidence="2 3" key="1">
    <citation type="submission" date="2019-06" db="EMBL/GenBank/DDBJ databases">
        <title>Sequencing the genomes of 1000 actinobacteria strains.</title>
        <authorList>
            <person name="Klenk H.-P."/>
        </authorList>
    </citation>
    <scope>NUCLEOTIDE SEQUENCE [LARGE SCALE GENOMIC DNA]</scope>
    <source>
        <strain evidence="2 3">DSM 19560</strain>
    </source>
</reference>
<feature type="transmembrane region" description="Helical" evidence="1">
    <location>
        <begin position="12"/>
        <end position="33"/>
    </location>
</feature>
<keyword evidence="1" id="KW-1133">Transmembrane helix</keyword>
<dbReference type="OrthoDB" id="9792788at2"/>
<keyword evidence="1" id="KW-0812">Transmembrane</keyword>
<sequence length="172" mass="18589">MSKTGRTSRLPFWARLLLVLALLMPVIEIIVIVVVWHVIGWWTLVALAACFVVGVLVIKRASREAVSELREAVRTGRPPSQQLADAPQLVVGGVLLLVPGFVTSLIGLIAILPGARHLSRVIVRALLARRVVQFTATPYGGSGASPRADHIAHDSRSGDIIEGEIVEDDRLN</sequence>
<evidence type="ECO:0000313" key="2">
    <source>
        <dbReference type="EMBL" id="TWE12792.1"/>
    </source>
</evidence>
<protein>
    <submittedName>
        <fullName evidence="2">UPF0716 protein FxsA</fullName>
    </submittedName>
</protein>
<dbReference type="PANTHER" id="PTHR35335">
    <property type="entry name" value="UPF0716 PROTEIN FXSA"/>
    <property type="match status" value="1"/>
</dbReference>
<feature type="transmembrane region" description="Helical" evidence="1">
    <location>
        <begin position="89"/>
        <end position="112"/>
    </location>
</feature>
<dbReference type="AlphaFoldDB" id="A0A561EB10"/>
<organism evidence="2 3">
    <name type="scientific">Rudaeicoccus suwonensis</name>
    <dbReference type="NCBI Taxonomy" id="657409"/>
    <lineage>
        <taxon>Bacteria</taxon>
        <taxon>Bacillati</taxon>
        <taxon>Actinomycetota</taxon>
        <taxon>Actinomycetes</taxon>
        <taxon>Micrococcales</taxon>
        <taxon>Dermacoccaceae</taxon>
        <taxon>Rudaeicoccus</taxon>
    </lineage>
</organism>
<comment type="caution">
    <text evidence="2">The sequence shown here is derived from an EMBL/GenBank/DDBJ whole genome shotgun (WGS) entry which is preliminary data.</text>
</comment>
<dbReference type="Proteomes" id="UP000318297">
    <property type="component" value="Unassembled WGS sequence"/>
</dbReference>
<dbReference type="InterPro" id="IPR007313">
    <property type="entry name" value="FxsA"/>
</dbReference>
<gene>
    <name evidence="2" type="ORF">BKA23_1610</name>
</gene>
<evidence type="ECO:0000256" key="1">
    <source>
        <dbReference type="SAM" id="Phobius"/>
    </source>
</evidence>
<dbReference type="RefSeq" id="WP_145227053.1">
    <property type="nucleotide sequence ID" value="NZ_VIVQ01000001.1"/>
</dbReference>
<dbReference type="PANTHER" id="PTHR35335:SF1">
    <property type="entry name" value="UPF0716 PROTEIN FXSA"/>
    <property type="match status" value="1"/>
</dbReference>
<dbReference type="EMBL" id="VIVQ01000001">
    <property type="protein sequence ID" value="TWE12792.1"/>
    <property type="molecule type" value="Genomic_DNA"/>
</dbReference>
<dbReference type="Pfam" id="PF04186">
    <property type="entry name" value="FxsA"/>
    <property type="match status" value="1"/>
</dbReference>
<name>A0A561EB10_9MICO</name>
<accession>A0A561EB10</accession>
<dbReference type="NCBIfam" id="NF008528">
    <property type="entry name" value="PRK11463.1-2"/>
    <property type="match status" value="1"/>
</dbReference>
<feature type="transmembrane region" description="Helical" evidence="1">
    <location>
        <begin position="39"/>
        <end position="58"/>
    </location>
</feature>
<dbReference type="GO" id="GO:0016020">
    <property type="term" value="C:membrane"/>
    <property type="evidence" value="ECO:0007669"/>
    <property type="project" value="InterPro"/>
</dbReference>
<keyword evidence="1" id="KW-0472">Membrane</keyword>
<proteinExistence type="predicted"/>
<keyword evidence="3" id="KW-1185">Reference proteome</keyword>
<evidence type="ECO:0000313" key="3">
    <source>
        <dbReference type="Proteomes" id="UP000318297"/>
    </source>
</evidence>